<evidence type="ECO:0008006" key="3">
    <source>
        <dbReference type="Google" id="ProtNLM"/>
    </source>
</evidence>
<keyword evidence="2" id="KW-1185">Reference proteome</keyword>
<dbReference type="SUPFAM" id="SSF52540">
    <property type="entry name" value="P-loop containing nucleoside triphosphate hydrolases"/>
    <property type="match status" value="1"/>
</dbReference>
<gene>
    <name evidence="1" type="ORF">AtDm6_0930</name>
</gene>
<sequence length="483" mass="55955">MQISDINWGNESAEKDLNLLDYFVDSPELKRLSEKRKDIVVGRKGAGKSALLRKLEEIFKTKRSITVKITPDQHYIANIVNDQSTVNLFGKEIFFQYVWIRKIYTEIIFNLARNFGGKVHKFTRQNNITNKTLIDHVTDLSTSLKLKAGSLGEFGLTMEKEIIDSSNIVVLREVINQCILENEHKVDIIVLVDDLDLGWNNSEISNEVLKGLLSAASAIRIDHIFPIVFLRDDIYSILMSKIQHADKYRNIERIRWEKEKLIDVLRKRIDFNYIGAGIKFDNGEDLFYKIFPSTVGTSNCNNWLVERTLSRPRELIQFARIYTEMMTGDQPDPEVMKSAESEYSSMKLEDVCAEFSNQYPDLRKITDYWSSKLRRKKYHLKYNEIEEMFENIFENVSIDEDWYKNIVKTKNVRALLKIFYDVGIIGDFILGGAGGSKTYYSYEAGARNPTFDDIQVHPCFRSALDTVQRIRQAETPTNSSLFS</sequence>
<dbReference type="InterPro" id="IPR027417">
    <property type="entry name" value="P-loop_NTPase"/>
</dbReference>
<dbReference type="PATRIC" id="fig|104102.7.peg.924"/>
<evidence type="ECO:0000313" key="1">
    <source>
        <dbReference type="EMBL" id="KGB25249.1"/>
    </source>
</evidence>
<dbReference type="EMBL" id="JOKM01000021">
    <property type="protein sequence ID" value="KGB25249.1"/>
    <property type="molecule type" value="Genomic_DNA"/>
</dbReference>
<dbReference type="Proteomes" id="UP000029448">
    <property type="component" value="Unassembled WGS sequence"/>
</dbReference>
<comment type="caution">
    <text evidence="1">The sequence shown here is derived from an EMBL/GenBank/DDBJ whole genome shotgun (WGS) entry which is preliminary data.</text>
</comment>
<protein>
    <recommendedName>
        <fullName evidence="3">KAP NTPase domain-containing protein</fullName>
    </recommendedName>
</protein>
<dbReference type="AlphaFoldDB" id="A0A094YX83"/>
<dbReference type="RefSeq" id="WP_035378450.1">
    <property type="nucleotide sequence ID" value="NZ_JAUYUW010000001.1"/>
</dbReference>
<dbReference type="GeneID" id="89477643"/>
<organism evidence="1 2">
    <name type="scientific">Acetobacter tropicalis</name>
    <dbReference type="NCBI Taxonomy" id="104102"/>
    <lineage>
        <taxon>Bacteria</taxon>
        <taxon>Pseudomonadati</taxon>
        <taxon>Pseudomonadota</taxon>
        <taxon>Alphaproteobacteria</taxon>
        <taxon>Acetobacterales</taxon>
        <taxon>Acetobacteraceae</taxon>
        <taxon>Acetobacter</taxon>
    </lineage>
</organism>
<dbReference type="NCBIfam" id="NF047389">
    <property type="entry name" value="ATPase_Sll1717"/>
    <property type="match status" value="1"/>
</dbReference>
<reference evidence="1 2" key="1">
    <citation type="submission" date="2014-06" db="EMBL/GenBank/DDBJ databases">
        <title>Functional and comparative genomic analyses of the Drosophila gut microbiota identify candidate symbiosis factors.</title>
        <authorList>
            <person name="Newell P.D."/>
            <person name="Chaston J.M."/>
            <person name="Douglas A.E."/>
        </authorList>
    </citation>
    <scope>NUCLEOTIDE SEQUENCE [LARGE SCALE GENOMIC DNA]</scope>
    <source>
        <strain evidence="1 2">DmCS_006</strain>
    </source>
</reference>
<evidence type="ECO:0000313" key="2">
    <source>
        <dbReference type="Proteomes" id="UP000029448"/>
    </source>
</evidence>
<accession>A0A094YX83</accession>
<proteinExistence type="predicted"/>
<name>A0A094YX83_9PROT</name>
<dbReference type="InterPro" id="IPR059206">
    <property type="entry name" value="Sll1717-like"/>
</dbReference>